<protein>
    <recommendedName>
        <fullName evidence="4">Lipoprotein</fullName>
    </recommendedName>
</protein>
<sequence length="192" mass="22911">MNKKILFTSLLISSSFIPLTVVSCKEIKDFKYLIFNSLKNEILSSINDIDDFFPYTNDEEVNDLKTNINNLLLSMKKERLSENNNLQNFLDSTKQKFKNIVNDFVELKTRKINLVKKYFEEFSDFTNWVFNNILGEVKYKELIIKIKNYYNDNNFNPEWSIKQIEIETEKLKKFINDIKKQKEEIDDNQSSN</sequence>
<dbReference type="EMBL" id="CP143578">
    <property type="protein sequence ID" value="WVN21460.1"/>
    <property type="molecule type" value="Genomic_DNA"/>
</dbReference>
<gene>
    <name evidence="2" type="ORF">V2E26_00450</name>
</gene>
<reference evidence="2" key="1">
    <citation type="submission" date="2024-01" db="EMBL/GenBank/DDBJ databases">
        <title>Complete genome sequence of Mycoplasma gateae strain 3700.</title>
        <authorList>
            <person name="Spergser J."/>
        </authorList>
    </citation>
    <scope>NUCLEOTIDE SEQUENCE [LARGE SCALE GENOMIC DNA]</scope>
    <source>
        <strain evidence="2">3700</strain>
    </source>
</reference>
<evidence type="ECO:0000256" key="1">
    <source>
        <dbReference type="SAM" id="Coils"/>
    </source>
</evidence>
<feature type="coiled-coil region" evidence="1">
    <location>
        <begin position="161"/>
        <end position="191"/>
    </location>
</feature>
<evidence type="ECO:0000313" key="2">
    <source>
        <dbReference type="EMBL" id="WVN21460.1"/>
    </source>
</evidence>
<dbReference type="Proteomes" id="UP001431935">
    <property type="component" value="Chromosome"/>
</dbReference>
<organism evidence="2 3">
    <name type="scientific">Metamycoplasma gateae</name>
    <dbReference type="NCBI Taxonomy" id="35769"/>
    <lineage>
        <taxon>Bacteria</taxon>
        <taxon>Bacillati</taxon>
        <taxon>Mycoplasmatota</taxon>
        <taxon>Mycoplasmoidales</taxon>
        <taxon>Metamycoplasmataceae</taxon>
        <taxon>Metamycoplasma</taxon>
    </lineage>
</organism>
<keyword evidence="1" id="KW-0175">Coiled coil</keyword>
<accession>A0ABZ2AI41</accession>
<keyword evidence="3" id="KW-1185">Reference proteome</keyword>
<dbReference type="PROSITE" id="PS51257">
    <property type="entry name" value="PROKAR_LIPOPROTEIN"/>
    <property type="match status" value="1"/>
</dbReference>
<dbReference type="RefSeq" id="WP_330463498.1">
    <property type="nucleotide sequence ID" value="NZ_CP143578.1"/>
</dbReference>
<proteinExistence type="predicted"/>
<name>A0ABZ2AI41_9BACT</name>
<evidence type="ECO:0000313" key="3">
    <source>
        <dbReference type="Proteomes" id="UP001431935"/>
    </source>
</evidence>
<evidence type="ECO:0008006" key="4">
    <source>
        <dbReference type="Google" id="ProtNLM"/>
    </source>
</evidence>